<dbReference type="EMBL" id="JBHSPA010000064">
    <property type="protein sequence ID" value="MFC5831450.1"/>
    <property type="molecule type" value="Genomic_DNA"/>
</dbReference>
<reference evidence="3" key="1">
    <citation type="journal article" date="2019" name="Int. J. Syst. Evol. Microbiol.">
        <title>The Global Catalogue of Microorganisms (GCM) 10K type strain sequencing project: providing services to taxonomists for standard genome sequencing and annotation.</title>
        <authorList>
            <consortium name="The Broad Institute Genomics Platform"/>
            <consortium name="The Broad Institute Genome Sequencing Center for Infectious Disease"/>
            <person name="Wu L."/>
            <person name="Ma J."/>
        </authorList>
    </citation>
    <scope>NUCLEOTIDE SEQUENCE [LARGE SCALE GENOMIC DNA]</scope>
    <source>
        <strain evidence="3">CCUG 53903</strain>
    </source>
</reference>
<proteinExistence type="predicted"/>
<feature type="transmembrane region" description="Helical" evidence="1">
    <location>
        <begin position="12"/>
        <end position="33"/>
    </location>
</feature>
<comment type="caution">
    <text evidence="2">The sequence shown here is derived from an EMBL/GenBank/DDBJ whole genome shotgun (WGS) entry which is preliminary data.</text>
</comment>
<gene>
    <name evidence="2" type="ORF">ACFPZ3_47040</name>
</gene>
<sequence>MLMSLLADRPLLLRIWFAAVSIATLALAVYVLAAPQTESQ</sequence>
<dbReference type="RefSeq" id="WP_379520922.1">
    <property type="nucleotide sequence ID" value="NZ_JBHSPA010000064.1"/>
</dbReference>
<evidence type="ECO:0000313" key="3">
    <source>
        <dbReference type="Proteomes" id="UP001596058"/>
    </source>
</evidence>
<evidence type="ECO:0000256" key="1">
    <source>
        <dbReference type="SAM" id="Phobius"/>
    </source>
</evidence>
<keyword evidence="1" id="KW-1133">Transmembrane helix</keyword>
<keyword evidence="1" id="KW-0812">Transmembrane</keyword>
<protein>
    <recommendedName>
        <fullName evidence="4">Sensor histidine kinase</fullName>
    </recommendedName>
</protein>
<dbReference type="Proteomes" id="UP001596058">
    <property type="component" value="Unassembled WGS sequence"/>
</dbReference>
<evidence type="ECO:0008006" key="4">
    <source>
        <dbReference type="Google" id="ProtNLM"/>
    </source>
</evidence>
<organism evidence="2 3">
    <name type="scientific">Nonomuraea insulae</name>
    <dbReference type="NCBI Taxonomy" id="1616787"/>
    <lineage>
        <taxon>Bacteria</taxon>
        <taxon>Bacillati</taxon>
        <taxon>Actinomycetota</taxon>
        <taxon>Actinomycetes</taxon>
        <taxon>Streptosporangiales</taxon>
        <taxon>Streptosporangiaceae</taxon>
        <taxon>Nonomuraea</taxon>
    </lineage>
</organism>
<keyword evidence="1" id="KW-0472">Membrane</keyword>
<name>A0ABW1D2I6_9ACTN</name>
<evidence type="ECO:0000313" key="2">
    <source>
        <dbReference type="EMBL" id="MFC5831450.1"/>
    </source>
</evidence>
<accession>A0ABW1D2I6</accession>
<keyword evidence="3" id="KW-1185">Reference proteome</keyword>